<evidence type="ECO:0000256" key="7">
    <source>
        <dbReference type="SAM" id="Phobius"/>
    </source>
</evidence>
<keyword evidence="3" id="KW-0813">Transport</keyword>
<dbReference type="AlphaFoldDB" id="A0A0G0AR28"/>
<feature type="transmembrane region" description="Helical" evidence="7">
    <location>
        <begin position="44"/>
        <end position="61"/>
    </location>
</feature>
<dbReference type="EMBL" id="LBPN01000008">
    <property type="protein sequence ID" value="KKP59324.1"/>
    <property type="molecule type" value="Genomic_DNA"/>
</dbReference>
<organism evidence="9 10">
    <name type="scientific">Candidatus Gottesmanbacteria bacterium GW2011_GWA1_34_13</name>
    <dbReference type="NCBI Taxonomy" id="1618434"/>
    <lineage>
        <taxon>Bacteria</taxon>
        <taxon>Candidatus Gottesmaniibacteriota</taxon>
    </lineage>
</organism>
<feature type="transmembrane region" description="Helical" evidence="7">
    <location>
        <begin position="300"/>
        <end position="322"/>
    </location>
</feature>
<dbReference type="PANTHER" id="PTHR23504">
    <property type="entry name" value="MAJOR FACILITATOR SUPERFAMILY DOMAIN-CONTAINING PROTEIN 10"/>
    <property type="match status" value="1"/>
</dbReference>
<keyword evidence="6 7" id="KW-0472">Membrane</keyword>
<evidence type="ECO:0000313" key="10">
    <source>
        <dbReference type="Proteomes" id="UP000034176"/>
    </source>
</evidence>
<evidence type="ECO:0000256" key="2">
    <source>
        <dbReference type="ARBA" id="ARBA00007520"/>
    </source>
</evidence>
<keyword evidence="5 7" id="KW-1133">Transmembrane helix</keyword>
<dbReference type="InterPro" id="IPR001958">
    <property type="entry name" value="Tet-R_TetA/multi-R_MdtG-like"/>
</dbReference>
<feature type="transmembrane region" description="Helical" evidence="7">
    <location>
        <begin position="98"/>
        <end position="118"/>
    </location>
</feature>
<dbReference type="Gene3D" id="1.20.1250.20">
    <property type="entry name" value="MFS general substrate transporter like domains"/>
    <property type="match status" value="1"/>
</dbReference>
<feature type="transmembrane region" description="Helical" evidence="7">
    <location>
        <begin position="73"/>
        <end position="92"/>
    </location>
</feature>
<evidence type="ECO:0000256" key="1">
    <source>
        <dbReference type="ARBA" id="ARBA00004141"/>
    </source>
</evidence>
<dbReference type="InterPro" id="IPR036259">
    <property type="entry name" value="MFS_trans_sf"/>
</dbReference>
<dbReference type="STRING" id="1618434.UR52_C0008G0034"/>
<feature type="domain" description="Major facilitator superfamily (MFS) profile" evidence="8">
    <location>
        <begin position="7"/>
        <end position="387"/>
    </location>
</feature>
<feature type="transmembrane region" description="Helical" evidence="7">
    <location>
        <begin position="159"/>
        <end position="179"/>
    </location>
</feature>
<feature type="transmembrane region" description="Helical" evidence="7">
    <location>
        <begin position="363"/>
        <end position="383"/>
    </location>
</feature>
<dbReference type="GO" id="GO:0016020">
    <property type="term" value="C:membrane"/>
    <property type="evidence" value="ECO:0007669"/>
    <property type="project" value="UniProtKB-SubCell"/>
</dbReference>
<evidence type="ECO:0000259" key="8">
    <source>
        <dbReference type="PROSITE" id="PS50850"/>
    </source>
</evidence>
<gene>
    <name evidence="9" type="ORF">UR52_C0008G0034</name>
</gene>
<feature type="transmembrane region" description="Helical" evidence="7">
    <location>
        <begin position="7"/>
        <end position="32"/>
    </location>
</feature>
<dbReference type="Proteomes" id="UP000034176">
    <property type="component" value="Unassembled WGS sequence"/>
</dbReference>
<evidence type="ECO:0000313" key="9">
    <source>
        <dbReference type="EMBL" id="KKP59324.1"/>
    </source>
</evidence>
<dbReference type="PROSITE" id="PS50850">
    <property type="entry name" value="MFS"/>
    <property type="match status" value="1"/>
</dbReference>
<dbReference type="InterPro" id="IPR020846">
    <property type="entry name" value="MFS_dom"/>
</dbReference>
<evidence type="ECO:0000256" key="6">
    <source>
        <dbReference type="ARBA" id="ARBA00023136"/>
    </source>
</evidence>
<proteinExistence type="inferred from homology"/>
<feature type="transmembrane region" description="Helical" evidence="7">
    <location>
        <begin position="209"/>
        <end position="230"/>
    </location>
</feature>
<feature type="transmembrane region" description="Helical" evidence="7">
    <location>
        <begin position="334"/>
        <end position="357"/>
    </location>
</feature>
<evidence type="ECO:0000256" key="4">
    <source>
        <dbReference type="ARBA" id="ARBA00022692"/>
    </source>
</evidence>
<dbReference type="GO" id="GO:0022857">
    <property type="term" value="F:transmembrane transporter activity"/>
    <property type="evidence" value="ECO:0007669"/>
    <property type="project" value="InterPro"/>
</dbReference>
<dbReference type="SUPFAM" id="SSF103473">
    <property type="entry name" value="MFS general substrate transporter"/>
    <property type="match status" value="1"/>
</dbReference>
<accession>A0A0G0AR28</accession>
<evidence type="ECO:0000256" key="3">
    <source>
        <dbReference type="ARBA" id="ARBA00022448"/>
    </source>
</evidence>
<keyword evidence="4 7" id="KW-0812">Transmembrane</keyword>
<dbReference type="PRINTS" id="PR01035">
    <property type="entry name" value="TCRTETA"/>
</dbReference>
<comment type="subcellular location">
    <subcellularLocation>
        <location evidence="1">Membrane</location>
        <topology evidence="1">Multi-pass membrane protein</topology>
    </subcellularLocation>
</comment>
<dbReference type="InterPro" id="IPR005829">
    <property type="entry name" value="Sugar_transporter_CS"/>
</dbReference>
<sequence length="393" mass="42904">MFKNNKNLLVIAVIAIVNALGYGIIIPVLYTYSQKFGLTDFQNGLLFSVYSVGQFIATPIIGRLSDKFGRKPLLLISLFGTFLSFLLMAIAFNGWMLFFARALDGITAGNIPVASAVISDTTAPKDRAKGFGIIGAAFGFGFIFGPVISAFASPYGLSLPFWIAAIVTLISVILTWIILPETNINKKEIIKGKLIDFKKLFTSVTDPNVGTTLLVSLLYSLAFSLYIYAFQPFAVKTLGMNVSMIALNFTAIGVVGLIAQGFVIPKVIKLWGEKQLLIYSFIATTITFIILFLAKHLWLFLTISIIHAFFNSFISPLIQTMLSKEMDEKSQGSILGLNASYISIGTIFGPIIGGAITTLSIELPFLSAAVVVFTCFILSREILKKHLAKQHAF</sequence>
<evidence type="ECO:0000256" key="5">
    <source>
        <dbReference type="ARBA" id="ARBA00022989"/>
    </source>
</evidence>
<dbReference type="InterPro" id="IPR011701">
    <property type="entry name" value="MFS"/>
</dbReference>
<protein>
    <submittedName>
        <fullName evidence="9">Major facilitator superfamily transporter</fullName>
    </submittedName>
</protein>
<reference evidence="9 10" key="1">
    <citation type="journal article" date="2015" name="Nature">
        <title>rRNA introns, odd ribosomes, and small enigmatic genomes across a large radiation of phyla.</title>
        <authorList>
            <person name="Brown C.T."/>
            <person name="Hug L.A."/>
            <person name="Thomas B.C."/>
            <person name="Sharon I."/>
            <person name="Castelle C.J."/>
            <person name="Singh A."/>
            <person name="Wilkins M.J."/>
            <person name="Williams K.H."/>
            <person name="Banfield J.F."/>
        </authorList>
    </citation>
    <scope>NUCLEOTIDE SEQUENCE [LARGE SCALE GENOMIC DNA]</scope>
</reference>
<feature type="transmembrane region" description="Helical" evidence="7">
    <location>
        <begin position="242"/>
        <end position="264"/>
    </location>
</feature>
<feature type="transmembrane region" description="Helical" evidence="7">
    <location>
        <begin position="130"/>
        <end position="153"/>
    </location>
</feature>
<dbReference type="Pfam" id="PF07690">
    <property type="entry name" value="MFS_1"/>
    <property type="match status" value="2"/>
</dbReference>
<dbReference type="PROSITE" id="PS00216">
    <property type="entry name" value="SUGAR_TRANSPORT_1"/>
    <property type="match status" value="1"/>
</dbReference>
<comment type="similarity">
    <text evidence="2">Belongs to the major facilitator superfamily. TCR/Tet family.</text>
</comment>
<feature type="transmembrane region" description="Helical" evidence="7">
    <location>
        <begin position="276"/>
        <end position="294"/>
    </location>
</feature>
<dbReference type="PANTHER" id="PTHR23504:SF115">
    <property type="entry name" value="MULTIDRUG RESISTANCE PROTEIN 2"/>
    <property type="match status" value="1"/>
</dbReference>
<comment type="caution">
    <text evidence="9">The sequence shown here is derived from an EMBL/GenBank/DDBJ whole genome shotgun (WGS) entry which is preliminary data.</text>
</comment>
<name>A0A0G0AR28_9BACT</name>